<feature type="non-terminal residue" evidence="2">
    <location>
        <position position="64"/>
    </location>
</feature>
<accession>A0A6J4I1M4</accession>
<dbReference type="EMBL" id="CADCTB010000100">
    <property type="protein sequence ID" value="CAA9239039.1"/>
    <property type="molecule type" value="Genomic_DNA"/>
</dbReference>
<evidence type="ECO:0000256" key="1">
    <source>
        <dbReference type="SAM" id="MobiDB-lite"/>
    </source>
</evidence>
<feature type="compositionally biased region" description="Basic residues" evidence="1">
    <location>
        <begin position="39"/>
        <end position="50"/>
    </location>
</feature>
<name>A0A6J4I1M4_9ACTN</name>
<organism evidence="2">
    <name type="scientific">uncultured Acidimicrobiales bacterium</name>
    <dbReference type="NCBI Taxonomy" id="310071"/>
    <lineage>
        <taxon>Bacteria</taxon>
        <taxon>Bacillati</taxon>
        <taxon>Actinomycetota</taxon>
        <taxon>Acidimicrobiia</taxon>
        <taxon>Acidimicrobiales</taxon>
        <taxon>environmental samples</taxon>
    </lineage>
</organism>
<protein>
    <submittedName>
        <fullName evidence="2">Repair of Iron Centers di-iron protein</fullName>
    </submittedName>
</protein>
<feature type="compositionally biased region" description="Basic and acidic residues" evidence="1">
    <location>
        <begin position="1"/>
        <end position="10"/>
    </location>
</feature>
<dbReference type="AlphaFoldDB" id="A0A6J4I1M4"/>
<gene>
    <name evidence="2" type="ORF">AVDCRST_MAG10-1471</name>
</gene>
<sequence>GCPEPADRRPQPGPRPLCPLPGRRGGTGDRADAGAGRQDHRRARGPRHHRGGDLLPDDPGRGRG</sequence>
<reference evidence="2" key="1">
    <citation type="submission" date="2020-02" db="EMBL/GenBank/DDBJ databases">
        <authorList>
            <person name="Meier V. D."/>
        </authorList>
    </citation>
    <scope>NUCLEOTIDE SEQUENCE</scope>
    <source>
        <strain evidence="2">AVDCRST_MAG10</strain>
    </source>
</reference>
<proteinExistence type="predicted"/>
<feature type="non-terminal residue" evidence="2">
    <location>
        <position position="1"/>
    </location>
</feature>
<feature type="region of interest" description="Disordered" evidence="1">
    <location>
        <begin position="1"/>
        <end position="64"/>
    </location>
</feature>
<evidence type="ECO:0000313" key="2">
    <source>
        <dbReference type="EMBL" id="CAA9239039.1"/>
    </source>
</evidence>